<sequence>MVNSLLRSRSQTTDETKSTKTLGPHFDKITRHTGAKHARSTDSNGRDEVRNSFVLWRGAAAAGGAGGDRFLATNRRRRHAGIRQLRAGRSPGPGRSPAPL</sequence>
<dbReference type="EMBL" id="JAHIBW010000010">
    <property type="protein sequence ID" value="KAG7307280.1"/>
    <property type="molecule type" value="Genomic_DNA"/>
</dbReference>
<feature type="region of interest" description="Disordered" evidence="1">
    <location>
        <begin position="62"/>
        <end position="100"/>
    </location>
</feature>
<comment type="caution">
    <text evidence="2">The sequence shown here is derived from an EMBL/GenBank/DDBJ whole genome shotgun (WGS) entry which is preliminary data.</text>
</comment>
<evidence type="ECO:0000313" key="3">
    <source>
        <dbReference type="Proteomes" id="UP000823941"/>
    </source>
</evidence>
<name>A0ABQ7QQF3_PLUXY</name>
<protein>
    <submittedName>
        <fullName evidence="2">Uncharacterized protein</fullName>
    </submittedName>
</protein>
<reference evidence="2 3" key="1">
    <citation type="submission" date="2021-06" db="EMBL/GenBank/DDBJ databases">
        <title>A haploid diamondback moth (Plutella xylostella L.) genome assembly resolves 31 chromosomes and identifies a diamide resistance mutation.</title>
        <authorList>
            <person name="Ward C.M."/>
            <person name="Perry K.D."/>
            <person name="Baker G."/>
            <person name="Powis K."/>
            <person name="Heckel D.G."/>
            <person name="Baxter S.W."/>
        </authorList>
    </citation>
    <scope>NUCLEOTIDE SEQUENCE [LARGE SCALE GENOMIC DNA]</scope>
    <source>
        <strain evidence="2 3">LV</strain>
        <tissue evidence="2">Single pupa</tissue>
    </source>
</reference>
<keyword evidence="3" id="KW-1185">Reference proteome</keyword>
<feature type="region of interest" description="Disordered" evidence="1">
    <location>
        <begin position="1"/>
        <end position="48"/>
    </location>
</feature>
<feature type="compositionally biased region" description="Polar residues" evidence="1">
    <location>
        <begin position="1"/>
        <end position="11"/>
    </location>
</feature>
<proteinExistence type="predicted"/>
<evidence type="ECO:0000256" key="1">
    <source>
        <dbReference type="SAM" id="MobiDB-lite"/>
    </source>
</evidence>
<accession>A0ABQ7QQF3</accession>
<gene>
    <name evidence="2" type="ORF">JYU34_007443</name>
</gene>
<organism evidence="2 3">
    <name type="scientific">Plutella xylostella</name>
    <name type="common">Diamondback moth</name>
    <name type="synonym">Plutella maculipennis</name>
    <dbReference type="NCBI Taxonomy" id="51655"/>
    <lineage>
        <taxon>Eukaryota</taxon>
        <taxon>Metazoa</taxon>
        <taxon>Ecdysozoa</taxon>
        <taxon>Arthropoda</taxon>
        <taxon>Hexapoda</taxon>
        <taxon>Insecta</taxon>
        <taxon>Pterygota</taxon>
        <taxon>Neoptera</taxon>
        <taxon>Endopterygota</taxon>
        <taxon>Lepidoptera</taxon>
        <taxon>Glossata</taxon>
        <taxon>Ditrysia</taxon>
        <taxon>Yponomeutoidea</taxon>
        <taxon>Plutellidae</taxon>
        <taxon>Plutella</taxon>
    </lineage>
</organism>
<evidence type="ECO:0000313" key="2">
    <source>
        <dbReference type="EMBL" id="KAG7307280.1"/>
    </source>
</evidence>
<dbReference type="Proteomes" id="UP000823941">
    <property type="component" value="Chromosome 10"/>
</dbReference>